<sequence>MSICPVCNQLSAAQYRCPSCLGNMKDSGRVMDYYDDYSPYFDIDSLKMEDGYPDDEKEKQCPHVFYCVHCASENVLLIHEWRSECN</sequence>
<organism evidence="1 2">
    <name type="scientific">Pseudalkalibacillus berkeleyi</name>
    <dbReference type="NCBI Taxonomy" id="1069813"/>
    <lineage>
        <taxon>Bacteria</taxon>
        <taxon>Bacillati</taxon>
        <taxon>Bacillota</taxon>
        <taxon>Bacilli</taxon>
        <taxon>Bacillales</taxon>
        <taxon>Fictibacillaceae</taxon>
        <taxon>Pseudalkalibacillus</taxon>
    </lineage>
</organism>
<name>A0ABS9GTH6_9BACL</name>
<protein>
    <submittedName>
        <fullName evidence="1">Uncharacterized protein</fullName>
    </submittedName>
</protein>
<comment type="caution">
    <text evidence="1">The sequence shown here is derived from an EMBL/GenBank/DDBJ whole genome shotgun (WGS) entry which is preliminary data.</text>
</comment>
<proteinExistence type="predicted"/>
<dbReference type="Proteomes" id="UP001649381">
    <property type="component" value="Unassembled WGS sequence"/>
</dbReference>
<evidence type="ECO:0000313" key="1">
    <source>
        <dbReference type="EMBL" id="MCF6136144.1"/>
    </source>
</evidence>
<accession>A0ABS9GTH6</accession>
<dbReference type="RefSeq" id="WP_236330345.1">
    <property type="nucleotide sequence ID" value="NZ_JAKIJS010000001.1"/>
</dbReference>
<reference evidence="1 2" key="1">
    <citation type="submission" date="2022-01" db="EMBL/GenBank/DDBJ databases">
        <title>Alkalihalobacillus sp. EGI L200015, a novel bacterium isolated from a salt lake sediment.</title>
        <authorList>
            <person name="Gao L."/>
            <person name="Fang B.-Z."/>
            <person name="Li W.-J."/>
        </authorList>
    </citation>
    <scope>NUCLEOTIDE SEQUENCE [LARGE SCALE GENOMIC DNA]</scope>
    <source>
        <strain evidence="1 2">KCTC 12718</strain>
    </source>
</reference>
<keyword evidence="2" id="KW-1185">Reference proteome</keyword>
<gene>
    <name evidence="1" type="ORF">L2716_00290</name>
</gene>
<dbReference type="EMBL" id="JAKIJS010000001">
    <property type="protein sequence ID" value="MCF6136144.1"/>
    <property type="molecule type" value="Genomic_DNA"/>
</dbReference>
<evidence type="ECO:0000313" key="2">
    <source>
        <dbReference type="Proteomes" id="UP001649381"/>
    </source>
</evidence>